<accession>A0A9N8D663</accession>
<gene>
    <name evidence="7" type="ORF">SEMRO_15_G011310.1</name>
</gene>
<keyword evidence="2 4" id="KW-0863">Zinc-finger</keyword>
<dbReference type="Pfam" id="PF00644">
    <property type="entry name" value="PARP"/>
    <property type="match status" value="1"/>
</dbReference>
<dbReference type="InterPro" id="IPR012317">
    <property type="entry name" value="Poly(ADP-ribose)pol_cat_dom"/>
</dbReference>
<evidence type="ECO:0000259" key="6">
    <source>
        <dbReference type="PROSITE" id="PS51999"/>
    </source>
</evidence>
<feature type="region of interest" description="Disordered" evidence="5">
    <location>
        <begin position="1"/>
        <end position="23"/>
    </location>
</feature>
<name>A0A9N8D663_9STRA</name>
<keyword evidence="1" id="KW-0479">Metal-binding</keyword>
<dbReference type="GO" id="GO:0008270">
    <property type="term" value="F:zinc ion binding"/>
    <property type="evidence" value="ECO:0007669"/>
    <property type="project" value="UniProtKB-KW"/>
</dbReference>
<dbReference type="PANTHER" id="PTHR33680">
    <property type="entry name" value="OS07G0190500 PROTEIN"/>
    <property type="match status" value="1"/>
</dbReference>
<dbReference type="SUPFAM" id="SSF56399">
    <property type="entry name" value="ADP-ribosylation"/>
    <property type="match status" value="1"/>
</dbReference>
<feature type="region of interest" description="Disordered" evidence="5">
    <location>
        <begin position="107"/>
        <end position="128"/>
    </location>
</feature>
<evidence type="ECO:0000313" key="8">
    <source>
        <dbReference type="Proteomes" id="UP001153069"/>
    </source>
</evidence>
<sequence>MSKLCKCGRPREKRAAGPSSNFPGREYYRCDTCGKFDWAADTASFGSSTKRSDDELAGPVCNCGTATVQRAVKKAGPNKGRKFWSCASWPRGCKFFEWKTESTGSCPSSTSVPTIVTPEQPTKKRPALPGYASYETDWKRKELLQKLLDSGVDHAKLRSQSGGSYDGFELVAAWNIHNPTRKESYDQAVQREKHKIAKDPIAKTAGDNDGPYNLETTYKDVIEELGNDLLAQGEVFLLHGTDPRNLHSILFEGLDPEVSRNGTFGRGVYFAENAAKIDQYAIADERFDKDGNLNELHQKLYEHQMHPRRVRYCLVARVVLGRTQRTQDGRTVMGTKKLPLYQDDNHSERTRLKPFEDGVQPSSLIGEVGGVKSAFREFVVFQPDQIFVQYVIAYRRARKFCDCNRPLVERTVTKQTENRGRKIFICGAGKESGCGFIRMLPFCHCFDSAVVKTSGSVKNPNRKYYTCRKKRCEFFEWCEAVVGSPSPYKRQRTT</sequence>
<evidence type="ECO:0000256" key="2">
    <source>
        <dbReference type="ARBA" id="ARBA00022771"/>
    </source>
</evidence>
<protein>
    <submittedName>
        <fullName evidence="7">Ankyrin Repeat Protein</fullName>
    </submittedName>
</protein>
<evidence type="ECO:0000313" key="7">
    <source>
        <dbReference type="EMBL" id="CAB9497177.1"/>
    </source>
</evidence>
<dbReference type="Pfam" id="PF06839">
    <property type="entry name" value="Zn_ribbon_GRF"/>
    <property type="match status" value="3"/>
</dbReference>
<dbReference type="PANTHER" id="PTHR33680:SF1">
    <property type="entry name" value="OS05G0489500 PROTEIN"/>
    <property type="match status" value="1"/>
</dbReference>
<feature type="domain" description="GRF-type" evidence="6">
    <location>
        <begin position="401"/>
        <end position="481"/>
    </location>
</feature>
<comment type="caution">
    <text evidence="7">The sequence shown here is derived from an EMBL/GenBank/DDBJ whole genome shotgun (WGS) entry which is preliminary data.</text>
</comment>
<feature type="domain" description="GRF-type" evidence="6">
    <location>
        <begin position="61"/>
        <end position="102"/>
    </location>
</feature>
<feature type="compositionally biased region" description="Polar residues" evidence="5">
    <location>
        <begin position="107"/>
        <end position="120"/>
    </location>
</feature>
<dbReference type="PROSITE" id="PS51999">
    <property type="entry name" value="ZF_GRF"/>
    <property type="match status" value="2"/>
</dbReference>
<organism evidence="7 8">
    <name type="scientific">Seminavis robusta</name>
    <dbReference type="NCBI Taxonomy" id="568900"/>
    <lineage>
        <taxon>Eukaryota</taxon>
        <taxon>Sar</taxon>
        <taxon>Stramenopiles</taxon>
        <taxon>Ochrophyta</taxon>
        <taxon>Bacillariophyta</taxon>
        <taxon>Bacillariophyceae</taxon>
        <taxon>Bacillariophycidae</taxon>
        <taxon>Naviculales</taxon>
        <taxon>Naviculaceae</taxon>
        <taxon>Seminavis</taxon>
    </lineage>
</organism>
<reference evidence="7" key="1">
    <citation type="submission" date="2020-06" db="EMBL/GenBank/DDBJ databases">
        <authorList>
            <consortium name="Plant Systems Biology data submission"/>
        </authorList>
    </citation>
    <scope>NUCLEOTIDE SEQUENCE</scope>
    <source>
        <strain evidence="7">D6</strain>
    </source>
</reference>
<keyword evidence="3" id="KW-0862">Zinc</keyword>
<dbReference type="Proteomes" id="UP001153069">
    <property type="component" value="Unassembled WGS sequence"/>
</dbReference>
<evidence type="ECO:0000256" key="4">
    <source>
        <dbReference type="PROSITE-ProRule" id="PRU01343"/>
    </source>
</evidence>
<dbReference type="Gene3D" id="3.90.228.10">
    <property type="match status" value="1"/>
</dbReference>
<dbReference type="InterPro" id="IPR010666">
    <property type="entry name" value="Znf_GRF"/>
</dbReference>
<keyword evidence="8" id="KW-1185">Reference proteome</keyword>
<dbReference type="GO" id="GO:0003950">
    <property type="term" value="F:NAD+ poly-ADP-ribosyltransferase activity"/>
    <property type="evidence" value="ECO:0007669"/>
    <property type="project" value="InterPro"/>
</dbReference>
<dbReference type="OrthoDB" id="411019at2759"/>
<proteinExistence type="predicted"/>
<evidence type="ECO:0000256" key="1">
    <source>
        <dbReference type="ARBA" id="ARBA00022723"/>
    </source>
</evidence>
<evidence type="ECO:0000256" key="3">
    <source>
        <dbReference type="ARBA" id="ARBA00022833"/>
    </source>
</evidence>
<evidence type="ECO:0000256" key="5">
    <source>
        <dbReference type="SAM" id="MobiDB-lite"/>
    </source>
</evidence>
<dbReference type="EMBL" id="CAICTM010000015">
    <property type="protein sequence ID" value="CAB9497177.1"/>
    <property type="molecule type" value="Genomic_DNA"/>
</dbReference>
<dbReference type="AlphaFoldDB" id="A0A9N8D663"/>